<proteinExistence type="predicted"/>
<dbReference type="AlphaFoldDB" id="A0A0F8ZM82"/>
<name>A0A0F8ZM82_9ZZZZ</name>
<accession>A0A0F8ZM82</accession>
<gene>
    <name evidence="1" type="ORF">LCGC14_3018160</name>
</gene>
<protein>
    <submittedName>
        <fullName evidence="1">Uncharacterized protein</fullName>
    </submittedName>
</protein>
<comment type="caution">
    <text evidence="1">The sequence shown here is derived from an EMBL/GenBank/DDBJ whole genome shotgun (WGS) entry which is preliminary data.</text>
</comment>
<organism evidence="1">
    <name type="scientific">marine sediment metagenome</name>
    <dbReference type="NCBI Taxonomy" id="412755"/>
    <lineage>
        <taxon>unclassified sequences</taxon>
        <taxon>metagenomes</taxon>
        <taxon>ecological metagenomes</taxon>
    </lineage>
</organism>
<sequence length="102" mass="11794">MKRKIFFILLLFGFYPHLIYALKDEDEDKKSLARTRFSVQTLGKHKTTPSSIDSARDVNTGVSISIEFFQRFHRFIEVGAGVEYQFARELENISGGFNFIPI</sequence>
<feature type="non-terminal residue" evidence="1">
    <location>
        <position position="102"/>
    </location>
</feature>
<evidence type="ECO:0000313" key="1">
    <source>
        <dbReference type="EMBL" id="KKK61056.1"/>
    </source>
</evidence>
<dbReference type="EMBL" id="LAZR01062662">
    <property type="protein sequence ID" value="KKK61056.1"/>
    <property type="molecule type" value="Genomic_DNA"/>
</dbReference>
<reference evidence="1" key="1">
    <citation type="journal article" date="2015" name="Nature">
        <title>Complex archaea that bridge the gap between prokaryotes and eukaryotes.</title>
        <authorList>
            <person name="Spang A."/>
            <person name="Saw J.H."/>
            <person name="Jorgensen S.L."/>
            <person name="Zaremba-Niedzwiedzka K."/>
            <person name="Martijn J."/>
            <person name="Lind A.E."/>
            <person name="van Eijk R."/>
            <person name="Schleper C."/>
            <person name="Guy L."/>
            <person name="Ettema T.J."/>
        </authorList>
    </citation>
    <scope>NUCLEOTIDE SEQUENCE</scope>
</reference>